<accession>A0ABP6QS57</accession>
<proteinExistence type="predicted"/>
<reference evidence="3" key="1">
    <citation type="journal article" date="2019" name="Int. J. Syst. Evol. Microbiol.">
        <title>The Global Catalogue of Microorganisms (GCM) 10K type strain sequencing project: providing services to taxonomists for standard genome sequencing and annotation.</title>
        <authorList>
            <consortium name="The Broad Institute Genomics Platform"/>
            <consortium name="The Broad Institute Genome Sequencing Center for Infectious Disease"/>
            <person name="Wu L."/>
            <person name="Ma J."/>
        </authorList>
    </citation>
    <scope>NUCLEOTIDE SEQUENCE [LARGE SCALE GENOMIC DNA]</scope>
    <source>
        <strain evidence="3">JCM 9381</strain>
    </source>
</reference>
<feature type="region of interest" description="Disordered" evidence="1">
    <location>
        <begin position="55"/>
        <end position="115"/>
    </location>
</feature>
<comment type="caution">
    <text evidence="2">The sequence shown here is derived from an EMBL/GenBank/DDBJ whole genome shotgun (WGS) entry which is preliminary data.</text>
</comment>
<dbReference type="Proteomes" id="UP001500728">
    <property type="component" value="Unassembled WGS sequence"/>
</dbReference>
<name>A0ABP6QS57_9ACTN</name>
<protein>
    <recommendedName>
        <fullName evidence="4">MFS transporter</fullName>
    </recommendedName>
</protein>
<keyword evidence="3" id="KW-1185">Reference proteome</keyword>
<sequence>MVSGGCLVGHAAQGIGAPAPGAVVAARGSMTGLSAGATVSGAFFVFVAVVGPAVPAPLHQGRPEGRPPCLRTGAGTRPDRVGPGTAKRRPPPPVGRGGRRTGPDLSPVHRADATD</sequence>
<evidence type="ECO:0000313" key="2">
    <source>
        <dbReference type="EMBL" id="GAA3253620.1"/>
    </source>
</evidence>
<gene>
    <name evidence="2" type="ORF">GCM10010469_14610</name>
</gene>
<evidence type="ECO:0000256" key="1">
    <source>
        <dbReference type="SAM" id="MobiDB-lite"/>
    </source>
</evidence>
<evidence type="ECO:0000313" key="3">
    <source>
        <dbReference type="Proteomes" id="UP001500728"/>
    </source>
</evidence>
<organism evidence="2 3">
    <name type="scientific">Streptomyces labedae</name>
    <dbReference type="NCBI Taxonomy" id="285569"/>
    <lineage>
        <taxon>Bacteria</taxon>
        <taxon>Bacillati</taxon>
        <taxon>Actinomycetota</taxon>
        <taxon>Actinomycetes</taxon>
        <taxon>Kitasatosporales</taxon>
        <taxon>Streptomycetaceae</taxon>
        <taxon>Streptomyces</taxon>
    </lineage>
</organism>
<evidence type="ECO:0008006" key="4">
    <source>
        <dbReference type="Google" id="ProtNLM"/>
    </source>
</evidence>
<dbReference type="EMBL" id="BAAAUW010000004">
    <property type="protein sequence ID" value="GAA3253620.1"/>
    <property type="molecule type" value="Genomic_DNA"/>
</dbReference>